<dbReference type="AlphaFoldDB" id="A0A1I7YCP9"/>
<reference evidence="2" key="1">
    <citation type="submission" date="2016-11" db="UniProtKB">
        <authorList>
            <consortium name="WormBaseParasite"/>
        </authorList>
    </citation>
    <scope>IDENTIFICATION</scope>
</reference>
<protein>
    <submittedName>
        <fullName evidence="2">Uncharacterized protein</fullName>
    </submittedName>
</protein>
<evidence type="ECO:0000313" key="2">
    <source>
        <dbReference type="WBParaSite" id="L893_g15020.t1"/>
    </source>
</evidence>
<sequence length="178" mass="19879">MSARKIALRTVPVQANADNLPSLKTSRSKSAGLFQAKKSVGGNKNQEITSFFASSKSSKQFDVFEEDTENFDVFMVDKEVEVVPTTSDVGCQTDVDIEGHYEDPNLTIDDLTSIRPTVTVYRRRVTKLQKEAEEAGNYLLEVSIKLSQALGKMHELEDDIKLARNYEIGPEDIEEDGE</sequence>
<accession>A0A1I7YCP9</accession>
<dbReference type="WBParaSite" id="L893_g15020.t1">
    <property type="protein sequence ID" value="L893_g15020.t1"/>
    <property type="gene ID" value="L893_g15020"/>
</dbReference>
<organism evidence="1 2">
    <name type="scientific">Steinernema glaseri</name>
    <dbReference type="NCBI Taxonomy" id="37863"/>
    <lineage>
        <taxon>Eukaryota</taxon>
        <taxon>Metazoa</taxon>
        <taxon>Ecdysozoa</taxon>
        <taxon>Nematoda</taxon>
        <taxon>Chromadorea</taxon>
        <taxon>Rhabditida</taxon>
        <taxon>Tylenchina</taxon>
        <taxon>Panagrolaimomorpha</taxon>
        <taxon>Strongyloidoidea</taxon>
        <taxon>Steinernematidae</taxon>
        <taxon>Steinernema</taxon>
    </lineage>
</organism>
<dbReference type="Proteomes" id="UP000095287">
    <property type="component" value="Unplaced"/>
</dbReference>
<keyword evidence="1" id="KW-1185">Reference proteome</keyword>
<name>A0A1I7YCP9_9BILA</name>
<proteinExistence type="predicted"/>
<evidence type="ECO:0000313" key="1">
    <source>
        <dbReference type="Proteomes" id="UP000095287"/>
    </source>
</evidence>